<proteinExistence type="predicted"/>
<gene>
    <name evidence="2" type="ORF">GCM10009680_58520</name>
</gene>
<protein>
    <submittedName>
        <fullName evidence="2">Uncharacterized protein</fullName>
    </submittedName>
</protein>
<keyword evidence="3" id="KW-1185">Reference proteome</keyword>
<evidence type="ECO:0000313" key="2">
    <source>
        <dbReference type="EMBL" id="GAA1709834.1"/>
    </source>
</evidence>
<feature type="compositionally biased region" description="Basic and acidic residues" evidence="1">
    <location>
        <begin position="56"/>
        <end position="68"/>
    </location>
</feature>
<organism evidence="2 3">
    <name type="scientific">Streptomyces yatensis</name>
    <dbReference type="NCBI Taxonomy" id="155177"/>
    <lineage>
        <taxon>Bacteria</taxon>
        <taxon>Bacillati</taxon>
        <taxon>Actinomycetota</taxon>
        <taxon>Actinomycetes</taxon>
        <taxon>Kitasatosporales</taxon>
        <taxon>Streptomycetaceae</taxon>
        <taxon>Streptomyces</taxon>
        <taxon>Streptomyces violaceusniger group</taxon>
    </lineage>
</organism>
<reference evidence="2 3" key="1">
    <citation type="journal article" date="2019" name="Int. J. Syst. Evol. Microbiol.">
        <title>The Global Catalogue of Microorganisms (GCM) 10K type strain sequencing project: providing services to taxonomists for standard genome sequencing and annotation.</title>
        <authorList>
            <consortium name="The Broad Institute Genomics Platform"/>
            <consortium name="The Broad Institute Genome Sequencing Center for Infectious Disease"/>
            <person name="Wu L."/>
            <person name="Ma J."/>
        </authorList>
    </citation>
    <scope>NUCLEOTIDE SEQUENCE [LARGE SCALE GENOMIC DNA]</scope>
    <source>
        <strain evidence="2 3">JCM 13244</strain>
    </source>
</reference>
<dbReference type="Proteomes" id="UP001499947">
    <property type="component" value="Unassembled WGS sequence"/>
</dbReference>
<name>A0ABN2IRA1_9ACTN</name>
<feature type="region of interest" description="Disordered" evidence="1">
    <location>
        <begin position="42"/>
        <end position="74"/>
    </location>
</feature>
<dbReference type="EMBL" id="BAAALR010000065">
    <property type="protein sequence ID" value="GAA1709834.1"/>
    <property type="molecule type" value="Genomic_DNA"/>
</dbReference>
<evidence type="ECO:0000313" key="3">
    <source>
        <dbReference type="Proteomes" id="UP001499947"/>
    </source>
</evidence>
<evidence type="ECO:0000256" key="1">
    <source>
        <dbReference type="SAM" id="MobiDB-lite"/>
    </source>
</evidence>
<accession>A0ABN2IRA1</accession>
<sequence>MKLILQASHKLVSSSIPEIPSPVSLAVIVTVLAASVALSIRHPRPAAQEGTAPAAREAREPREGRKMENPSQDS</sequence>
<comment type="caution">
    <text evidence="2">The sequence shown here is derived from an EMBL/GenBank/DDBJ whole genome shotgun (WGS) entry which is preliminary data.</text>
</comment>